<dbReference type="PANTHER" id="PTHR30595">
    <property type="entry name" value="GLPR-RELATED TRANSCRIPTIONAL REPRESSOR"/>
    <property type="match status" value="1"/>
</dbReference>
<reference evidence="2" key="1">
    <citation type="journal article" date="2021" name="PeerJ">
        <title>Extensive microbial diversity within the chicken gut microbiome revealed by metagenomics and culture.</title>
        <authorList>
            <person name="Gilroy R."/>
            <person name="Ravi A."/>
            <person name="Getino M."/>
            <person name="Pursley I."/>
            <person name="Horton D.L."/>
            <person name="Alikhan N.F."/>
            <person name="Baker D."/>
            <person name="Gharbi K."/>
            <person name="Hall N."/>
            <person name="Watson M."/>
            <person name="Adriaenssens E.M."/>
            <person name="Foster-Nyarko E."/>
            <person name="Jarju S."/>
            <person name="Secka A."/>
            <person name="Antonio M."/>
            <person name="Oren A."/>
            <person name="Chaudhuri R.R."/>
            <person name="La Ragione R."/>
            <person name="Hildebrand F."/>
            <person name="Pallen M.J."/>
        </authorList>
    </citation>
    <scope>NUCLEOTIDE SEQUENCE</scope>
    <source>
        <strain evidence="2">8470</strain>
    </source>
</reference>
<dbReference type="EMBL" id="JAHLFJ010000108">
    <property type="protein sequence ID" value="MBU3857240.1"/>
    <property type="molecule type" value="Genomic_DNA"/>
</dbReference>
<evidence type="ECO:0000259" key="1">
    <source>
        <dbReference type="Pfam" id="PF04326"/>
    </source>
</evidence>
<protein>
    <submittedName>
        <fullName evidence="2">DNA binding domain-containing protein</fullName>
    </submittedName>
</protein>
<dbReference type="Gene3D" id="3.30.950.30">
    <property type="entry name" value="Schlafen, AAA domain"/>
    <property type="match status" value="1"/>
</dbReference>
<evidence type="ECO:0000313" key="2">
    <source>
        <dbReference type="EMBL" id="MBU3857240.1"/>
    </source>
</evidence>
<comment type="caution">
    <text evidence="2">The sequence shown here is derived from an EMBL/GenBank/DDBJ whole genome shotgun (WGS) entry which is preliminary data.</text>
</comment>
<feature type="domain" description="Schlafen AlbA-2" evidence="1">
    <location>
        <begin position="21"/>
        <end position="130"/>
    </location>
</feature>
<dbReference type="InterPro" id="IPR007421">
    <property type="entry name" value="Schlafen_AlbA_2_dom"/>
</dbReference>
<reference evidence="2" key="2">
    <citation type="submission" date="2021-04" db="EMBL/GenBank/DDBJ databases">
        <authorList>
            <person name="Gilroy R."/>
        </authorList>
    </citation>
    <scope>NUCLEOTIDE SEQUENCE</scope>
    <source>
        <strain evidence="2">8470</strain>
    </source>
</reference>
<gene>
    <name evidence="2" type="ORF">H9928_12005</name>
</gene>
<dbReference type="PANTHER" id="PTHR30595:SF6">
    <property type="entry name" value="SCHLAFEN ALBA-2 DOMAIN-CONTAINING PROTEIN"/>
    <property type="match status" value="1"/>
</dbReference>
<accession>A0A948TR36</accession>
<dbReference type="Pfam" id="PF04326">
    <property type="entry name" value="SLFN_AlbA_2"/>
    <property type="match status" value="1"/>
</dbReference>
<sequence length="212" mass="23941">MKPMTDADYIRKLVAEGEHIHQDFKFAISDIRKIAKSLSAFANTEGGRLLVGVKDNGKIAGVRSEEEIYMVEAAASVYCRPPLMLENHVYNVDGKDVLEVVISESGAKPVYALDENNRPWAYVRIADENILASPVHLSVWKEGVKERSVMAYTDRERCLLDLLGKKGELTLNQCARLSGMPRKQVCGLLADFIRFELVEQTFKNHVFYYSLL</sequence>
<organism evidence="2 3">
    <name type="scientific">Candidatus Phocaeicola excrementipullorum</name>
    <dbReference type="NCBI Taxonomy" id="2838731"/>
    <lineage>
        <taxon>Bacteria</taxon>
        <taxon>Pseudomonadati</taxon>
        <taxon>Bacteroidota</taxon>
        <taxon>Bacteroidia</taxon>
        <taxon>Bacteroidales</taxon>
        <taxon>Bacteroidaceae</taxon>
        <taxon>Phocaeicola</taxon>
    </lineage>
</organism>
<dbReference type="InterPro" id="IPR038461">
    <property type="entry name" value="Schlafen_AlbA_2_dom_sf"/>
</dbReference>
<name>A0A948TR36_9BACT</name>
<dbReference type="Proteomes" id="UP000784286">
    <property type="component" value="Unassembled WGS sequence"/>
</dbReference>
<dbReference type="AlphaFoldDB" id="A0A948TR36"/>
<evidence type="ECO:0000313" key="3">
    <source>
        <dbReference type="Proteomes" id="UP000784286"/>
    </source>
</evidence>
<proteinExistence type="predicted"/>